<feature type="domain" description="Porin" evidence="12">
    <location>
        <begin position="7"/>
        <end position="319"/>
    </location>
</feature>
<evidence type="ECO:0000256" key="7">
    <source>
        <dbReference type="ARBA" id="ARBA00023065"/>
    </source>
</evidence>
<keyword evidence="9" id="KW-0472">Membrane</keyword>
<dbReference type="Proteomes" id="UP000575083">
    <property type="component" value="Unassembled WGS sequence"/>
</dbReference>
<keyword evidence="7" id="KW-0406">Ion transport</keyword>
<dbReference type="InterPro" id="IPR002299">
    <property type="entry name" value="Porin_Neis"/>
</dbReference>
<evidence type="ECO:0000256" key="5">
    <source>
        <dbReference type="ARBA" id="ARBA00022692"/>
    </source>
</evidence>
<evidence type="ECO:0000256" key="9">
    <source>
        <dbReference type="ARBA" id="ARBA00023136"/>
    </source>
</evidence>
<accession>A0A7X0PJD6</accession>
<keyword evidence="4" id="KW-1134">Transmembrane beta strand</keyword>
<dbReference type="RefSeq" id="WP_184862904.1">
    <property type="nucleotide sequence ID" value="NZ_JACHLK010000014.1"/>
</dbReference>
<sequence length="354" mass="36419">MKLKPLALAALTLAAAAGAQAQSSVTLFGVVDASLVRMSSDTNSVTGLSSGGQSSSRLGFRGVEDLGGGLKAGFWLEGGLATDNGTAAGFRFDRRSTVSISGGFGEVRLGRDKSPAYLNIETFDPFGDSGVGGNNGANMVGSASSAAGTPEGSAPKRTSNGLNYLLPEMGGFYGQLQYALGEQPSNQVNKRMGNSLALRAGYANGPLNVAVAFGETRGGVATASSVDYKASNVGVSYSFGVVKPMALFATERGAGRRVDMFTLGATVPLGVGELRASYVNFKRKDVNNADSQKFAIGYGHNLSKRTQLYATVARISNDRAATRGLAVSSSSLGSPTIGAGNDVTGYEFGVRHIF</sequence>
<proteinExistence type="predicted"/>
<evidence type="ECO:0000256" key="2">
    <source>
        <dbReference type="ARBA" id="ARBA00011233"/>
    </source>
</evidence>
<dbReference type="AlphaFoldDB" id="A0A7X0PJD6"/>
<keyword evidence="6 11" id="KW-0732">Signal</keyword>
<dbReference type="PANTHER" id="PTHR34501">
    <property type="entry name" value="PROTEIN YDDL-RELATED"/>
    <property type="match status" value="1"/>
</dbReference>
<evidence type="ECO:0000256" key="1">
    <source>
        <dbReference type="ARBA" id="ARBA00004571"/>
    </source>
</evidence>
<dbReference type="GO" id="GO:0009279">
    <property type="term" value="C:cell outer membrane"/>
    <property type="evidence" value="ECO:0007669"/>
    <property type="project" value="UniProtKB-SubCell"/>
</dbReference>
<comment type="subcellular location">
    <subcellularLocation>
        <location evidence="1">Cell outer membrane</location>
        <topology evidence="1">Multi-pass membrane protein</topology>
    </subcellularLocation>
</comment>
<keyword evidence="5" id="KW-0812">Transmembrane</keyword>
<dbReference type="InterPro" id="IPR033900">
    <property type="entry name" value="Gram_neg_porin_domain"/>
</dbReference>
<keyword evidence="8" id="KW-0626">Porin</keyword>
<evidence type="ECO:0000256" key="11">
    <source>
        <dbReference type="SAM" id="SignalP"/>
    </source>
</evidence>
<dbReference type="Pfam" id="PF13609">
    <property type="entry name" value="Porin_4"/>
    <property type="match status" value="1"/>
</dbReference>
<name>A0A7X0PJD6_9BURK</name>
<keyword evidence="10" id="KW-0998">Cell outer membrane</keyword>
<comment type="subunit">
    <text evidence="2">Homotrimer.</text>
</comment>
<evidence type="ECO:0000313" key="14">
    <source>
        <dbReference type="Proteomes" id="UP000575083"/>
    </source>
</evidence>
<dbReference type="InterPro" id="IPR023614">
    <property type="entry name" value="Porin_dom_sf"/>
</dbReference>
<evidence type="ECO:0000313" key="13">
    <source>
        <dbReference type="EMBL" id="MBB6562657.1"/>
    </source>
</evidence>
<evidence type="ECO:0000256" key="4">
    <source>
        <dbReference type="ARBA" id="ARBA00022452"/>
    </source>
</evidence>
<protein>
    <submittedName>
        <fullName evidence="13">Putative porin</fullName>
    </submittedName>
</protein>
<evidence type="ECO:0000256" key="10">
    <source>
        <dbReference type="ARBA" id="ARBA00023237"/>
    </source>
</evidence>
<keyword evidence="14" id="KW-1185">Reference proteome</keyword>
<dbReference type="EMBL" id="JACHLK010000014">
    <property type="protein sequence ID" value="MBB6562657.1"/>
    <property type="molecule type" value="Genomic_DNA"/>
</dbReference>
<comment type="caution">
    <text evidence="13">The sequence shown here is derived from an EMBL/GenBank/DDBJ whole genome shotgun (WGS) entry which is preliminary data.</text>
</comment>
<evidence type="ECO:0000256" key="3">
    <source>
        <dbReference type="ARBA" id="ARBA00022448"/>
    </source>
</evidence>
<dbReference type="Gene3D" id="2.40.160.10">
    <property type="entry name" value="Porin"/>
    <property type="match status" value="1"/>
</dbReference>
<evidence type="ECO:0000256" key="6">
    <source>
        <dbReference type="ARBA" id="ARBA00022729"/>
    </source>
</evidence>
<dbReference type="GO" id="GO:0006811">
    <property type="term" value="P:monoatomic ion transport"/>
    <property type="evidence" value="ECO:0007669"/>
    <property type="project" value="UniProtKB-KW"/>
</dbReference>
<gene>
    <name evidence="13" type="ORF">HNP48_005373</name>
</gene>
<dbReference type="SUPFAM" id="SSF56935">
    <property type="entry name" value="Porins"/>
    <property type="match status" value="1"/>
</dbReference>
<dbReference type="InterPro" id="IPR050298">
    <property type="entry name" value="Gram-neg_bact_OMP"/>
</dbReference>
<dbReference type="CDD" id="cd00342">
    <property type="entry name" value="gram_neg_porins"/>
    <property type="match status" value="1"/>
</dbReference>
<dbReference type="GO" id="GO:0015288">
    <property type="term" value="F:porin activity"/>
    <property type="evidence" value="ECO:0007669"/>
    <property type="project" value="UniProtKB-KW"/>
</dbReference>
<organism evidence="13 14">
    <name type="scientific">Acidovorax soli</name>
    <dbReference type="NCBI Taxonomy" id="592050"/>
    <lineage>
        <taxon>Bacteria</taxon>
        <taxon>Pseudomonadati</taxon>
        <taxon>Pseudomonadota</taxon>
        <taxon>Betaproteobacteria</taxon>
        <taxon>Burkholderiales</taxon>
        <taxon>Comamonadaceae</taxon>
        <taxon>Acidovorax</taxon>
    </lineage>
</organism>
<feature type="chain" id="PRO_5030971211" evidence="11">
    <location>
        <begin position="22"/>
        <end position="354"/>
    </location>
</feature>
<feature type="signal peptide" evidence="11">
    <location>
        <begin position="1"/>
        <end position="21"/>
    </location>
</feature>
<reference evidence="13 14" key="1">
    <citation type="submission" date="2020-08" db="EMBL/GenBank/DDBJ databases">
        <title>Functional genomics of gut bacteria from endangered species of beetles.</title>
        <authorList>
            <person name="Carlos-Shanley C."/>
        </authorList>
    </citation>
    <scope>NUCLEOTIDE SEQUENCE [LARGE SCALE GENOMIC DNA]</scope>
    <source>
        <strain evidence="13 14">S00198</strain>
    </source>
</reference>
<keyword evidence="3" id="KW-0813">Transport</keyword>
<dbReference type="PANTHER" id="PTHR34501:SF9">
    <property type="entry name" value="MAJOR OUTER MEMBRANE PROTEIN P.IA"/>
    <property type="match status" value="1"/>
</dbReference>
<dbReference type="GO" id="GO:0046930">
    <property type="term" value="C:pore complex"/>
    <property type="evidence" value="ECO:0007669"/>
    <property type="project" value="UniProtKB-KW"/>
</dbReference>
<dbReference type="PRINTS" id="PR00184">
    <property type="entry name" value="NEISSPPORIN"/>
</dbReference>
<evidence type="ECO:0000259" key="12">
    <source>
        <dbReference type="Pfam" id="PF13609"/>
    </source>
</evidence>
<evidence type="ECO:0000256" key="8">
    <source>
        <dbReference type="ARBA" id="ARBA00023114"/>
    </source>
</evidence>